<protein>
    <recommendedName>
        <fullName evidence="2">Protein kinase domain-containing protein</fullName>
    </recommendedName>
</protein>
<name>A0A3L6VFN5_APHAT</name>
<evidence type="ECO:0000313" key="4">
    <source>
        <dbReference type="EMBL" id="RHZ26722.1"/>
    </source>
</evidence>
<reference evidence="5 6" key="1">
    <citation type="journal article" date="2018" name="J. Invertebr. Pathol.">
        <title>New genotyping method for the causative agent of crayfish plague (Aphanomyces astaci) based on whole genome data.</title>
        <authorList>
            <person name="Minardi D."/>
            <person name="Studholme D.J."/>
            <person name="van der Giezen M."/>
            <person name="Pretto T."/>
            <person name="Oidtmann B."/>
        </authorList>
    </citation>
    <scope>NUCLEOTIDE SEQUENCE [LARGE SCALE GENOMIC DNA]</scope>
    <source>
        <strain evidence="5 6">KB13</strain>
    </source>
</reference>
<evidence type="ECO:0000313" key="5">
    <source>
        <dbReference type="EMBL" id="RLO07642.1"/>
    </source>
</evidence>
<dbReference type="InterPro" id="IPR011009">
    <property type="entry name" value="Kinase-like_dom_sf"/>
</dbReference>
<dbReference type="SUPFAM" id="SSF56112">
    <property type="entry name" value="Protein kinase-like (PK-like)"/>
    <property type="match status" value="1"/>
</dbReference>
<dbReference type="Gene3D" id="3.30.200.20">
    <property type="entry name" value="Phosphorylase Kinase, domain 1"/>
    <property type="match status" value="1"/>
</dbReference>
<feature type="domain" description="Protein kinase" evidence="2">
    <location>
        <begin position="200"/>
        <end position="460"/>
    </location>
</feature>
<dbReference type="GO" id="GO:0005524">
    <property type="term" value="F:ATP binding"/>
    <property type="evidence" value="ECO:0007669"/>
    <property type="project" value="InterPro"/>
</dbReference>
<evidence type="ECO:0000313" key="7">
    <source>
        <dbReference type="Proteomes" id="UP000285430"/>
    </source>
</evidence>
<dbReference type="PANTHER" id="PTHR44329:SF214">
    <property type="entry name" value="PROTEIN KINASE DOMAIN-CONTAINING PROTEIN"/>
    <property type="match status" value="1"/>
</dbReference>
<dbReference type="Proteomes" id="UP000285430">
    <property type="component" value="Unassembled WGS sequence"/>
</dbReference>
<dbReference type="InterPro" id="IPR001245">
    <property type="entry name" value="Ser-Thr/Tyr_kinase_cat_dom"/>
</dbReference>
<dbReference type="SMART" id="SM00220">
    <property type="entry name" value="S_TKc"/>
    <property type="match status" value="1"/>
</dbReference>
<accession>A0A3L6VFN5</accession>
<evidence type="ECO:0000256" key="1">
    <source>
        <dbReference type="SAM" id="Phobius"/>
    </source>
</evidence>
<gene>
    <name evidence="5" type="ORF">DYB28_010108</name>
    <name evidence="3" type="ORF">DYB35_005558</name>
    <name evidence="4" type="ORF">DYB37_007027</name>
</gene>
<proteinExistence type="predicted"/>
<sequence>MATPSPPFCSLPDILKASLHASGDLVKSCDSVQALVSRLFQPVTFDVATSPSSCGEREVCKELTDVLKSNSVFSCAFSPASGPPWCVLAPLPVPPPTPSESSNHTLIIVAVACGVVVVVAVVAAVVYVKQKARHRKLSTLPMHEDSECCDEGYVAAPGGTALASKRPVPASAYVRPPCATFSDQLNLYDLESFRLPYDHIVLQKPLAQGAFGDVWLGHLLNQRVAVKTLKVANVAQDVQLFIWEILLLSKLDCPYVVHFLGVAWNESPSRMMLVTEFMDGGDLRSVLDASRTSRRFSWLHKMECALHIAEGLVYLHSLDTKVIHRDLKSRNVMLDSVSGAKITDFGVARETNDATMTVGIGTYRWMAPEVLTDGHYTEKADMFSFGVILAELSTELVPYTDLNLSDAGIIARVMVGTLRPTFDTTESPPWFVEMGTQCLALQADQRPTAAAVAYALRQALKQTAETIVV</sequence>
<dbReference type="Gene3D" id="1.10.510.10">
    <property type="entry name" value="Transferase(Phosphotransferase) domain 1"/>
    <property type="match status" value="1"/>
</dbReference>
<reference evidence="7 8" key="2">
    <citation type="submission" date="2018-08" db="EMBL/GenBank/DDBJ databases">
        <title>Aphanomyces genome sequencing and annotation.</title>
        <authorList>
            <person name="Minardi D."/>
            <person name="Oidtmann B."/>
            <person name="Van Der Giezen M."/>
            <person name="Studholme D.J."/>
        </authorList>
    </citation>
    <scope>NUCLEOTIDE SEQUENCE [LARGE SCALE GENOMIC DNA]</scope>
    <source>
        <strain evidence="4 7">Da</strain>
        <strain evidence="3 8">Sv</strain>
    </source>
</reference>
<dbReference type="InterPro" id="IPR008271">
    <property type="entry name" value="Ser/Thr_kinase_AS"/>
</dbReference>
<dbReference type="PANTHER" id="PTHR44329">
    <property type="entry name" value="SERINE/THREONINE-PROTEIN KINASE TNNI3K-RELATED"/>
    <property type="match status" value="1"/>
</dbReference>
<dbReference type="Proteomes" id="UP000275652">
    <property type="component" value="Unassembled WGS sequence"/>
</dbReference>
<keyword evidence="1" id="KW-1133">Transmembrane helix</keyword>
<keyword evidence="1" id="KW-0812">Transmembrane</keyword>
<evidence type="ECO:0000313" key="6">
    <source>
        <dbReference type="Proteomes" id="UP000275652"/>
    </source>
</evidence>
<dbReference type="PROSITE" id="PS50011">
    <property type="entry name" value="PROTEIN_KINASE_DOM"/>
    <property type="match status" value="1"/>
</dbReference>
<dbReference type="PROSITE" id="PS00108">
    <property type="entry name" value="PROTEIN_KINASE_ST"/>
    <property type="match status" value="1"/>
</dbReference>
<dbReference type="EMBL" id="QUTH01002303">
    <property type="protein sequence ID" value="RHZ26722.1"/>
    <property type="molecule type" value="Genomic_DNA"/>
</dbReference>
<dbReference type="AlphaFoldDB" id="A0A3L6VFN5"/>
<evidence type="ECO:0000259" key="2">
    <source>
        <dbReference type="PROSITE" id="PS50011"/>
    </source>
</evidence>
<dbReference type="Proteomes" id="UP000285712">
    <property type="component" value="Unassembled WGS sequence"/>
</dbReference>
<dbReference type="EMBL" id="QUTI01023112">
    <property type="protein sequence ID" value="RLO07642.1"/>
    <property type="molecule type" value="Genomic_DNA"/>
</dbReference>
<comment type="caution">
    <text evidence="4">The sequence shown here is derived from an EMBL/GenBank/DDBJ whole genome shotgun (WGS) entry which is preliminary data.</text>
</comment>
<dbReference type="Pfam" id="PF07714">
    <property type="entry name" value="PK_Tyr_Ser-Thr"/>
    <property type="match status" value="1"/>
</dbReference>
<feature type="transmembrane region" description="Helical" evidence="1">
    <location>
        <begin position="106"/>
        <end position="128"/>
    </location>
</feature>
<dbReference type="InterPro" id="IPR000719">
    <property type="entry name" value="Prot_kinase_dom"/>
</dbReference>
<evidence type="ECO:0000313" key="3">
    <source>
        <dbReference type="EMBL" id="RHY86447.1"/>
    </source>
</evidence>
<evidence type="ECO:0000313" key="8">
    <source>
        <dbReference type="Proteomes" id="UP000285712"/>
    </source>
</evidence>
<dbReference type="GO" id="GO:0004674">
    <property type="term" value="F:protein serine/threonine kinase activity"/>
    <property type="evidence" value="ECO:0007669"/>
    <property type="project" value="TreeGrafter"/>
</dbReference>
<dbReference type="VEuPathDB" id="FungiDB:H257_13801"/>
<dbReference type="InterPro" id="IPR051681">
    <property type="entry name" value="Ser/Thr_Kinases-Pseudokinases"/>
</dbReference>
<dbReference type="EMBL" id="QUTG01005048">
    <property type="protein sequence ID" value="RHY86447.1"/>
    <property type="molecule type" value="Genomic_DNA"/>
</dbReference>
<organism evidence="4 7">
    <name type="scientific">Aphanomyces astaci</name>
    <name type="common">Crayfish plague agent</name>
    <dbReference type="NCBI Taxonomy" id="112090"/>
    <lineage>
        <taxon>Eukaryota</taxon>
        <taxon>Sar</taxon>
        <taxon>Stramenopiles</taxon>
        <taxon>Oomycota</taxon>
        <taxon>Saprolegniomycetes</taxon>
        <taxon>Saprolegniales</taxon>
        <taxon>Verrucalvaceae</taxon>
        <taxon>Aphanomyces</taxon>
    </lineage>
</organism>
<keyword evidence="1" id="KW-0472">Membrane</keyword>